<evidence type="ECO:0000256" key="1">
    <source>
        <dbReference type="SAM" id="MobiDB-lite"/>
    </source>
</evidence>
<feature type="compositionally biased region" description="Polar residues" evidence="1">
    <location>
        <begin position="648"/>
        <end position="685"/>
    </location>
</feature>
<feature type="region of interest" description="Disordered" evidence="1">
    <location>
        <begin position="17"/>
        <end position="37"/>
    </location>
</feature>
<accession>A0AAW1LGF9</accession>
<evidence type="ECO:0000313" key="2">
    <source>
        <dbReference type="EMBL" id="KAK9732305.1"/>
    </source>
</evidence>
<proteinExistence type="predicted"/>
<feature type="region of interest" description="Disordered" evidence="1">
    <location>
        <begin position="434"/>
        <end position="458"/>
    </location>
</feature>
<gene>
    <name evidence="2" type="ORF">QE152_g12915</name>
</gene>
<comment type="caution">
    <text evidence="2">The sequence shown here is derived from an EMBL/GenBank/DDBJ whole genome shotgun (WGS) entry which is preliminary data.</text>
</comment>
<keyword evidence="3" id="KW-1185">Reference proteome</keyword>
<reference evidence="2 3" key="1">
    <citation type="journal article" date="2024" name="BMC Genomics">
        <title>De novo assembly and annotation of Popillia japonica's genome with initial clues to its potential as an invasive pest.</title>
        <authorList>
            <person name="Cucini C."/>
            <person name="Boschi S."/>
            <person name="Funari R."/>
            <person name="Cardaioli E."/>
            <person name="Iannotti N."/>
            <person name="Marturano G."/>
            <person name="Paoli F."/>
            <person name="Bruttini M."/>
            <person name="Carapelli A."/>
            <person name="Frati F."/>
            <person name="Nardi F."/>
        </authorList>
    </citation>
    <scope>NUCLEOTIDE SEQUENCE [LARGE SCALE GENOMIC DNA]</scope>
    <source>
        <strain evidence="2">DMR45628</strain>
    </source>
</reference>
<feature type="compositionally biased region" description="Basic and acidic residues" evidence="1">
    <location>
        <begin position="328"/>
        <end position="339"/>
    </location>
</feature>
<feature type="region of interest" description="Disordered" evidence="1">
    <location>
        <begin position="514"/>
        <end position="545"/>
    </location>
</feature>
<evidence type="ECO:0000313" key="3">
    <source>
        <dbReference type="Proteomes" id="UP001458880"/>
    </source>
</evidence>
<feature type="compositionally biased region" description="Polar residues" evidence="1">
    <location>
        <begin position="614"/>
        <end position="634"/>
    </location>
</feature>
<feature type="region of interest" description="Disordered" evidence="1">
    <location>
        <begin position="577"/>
        <end position="685"/>
    </location>
</feature>
<dbReference type="Proteomes" id="UP001458880">
    <property type="component" value="Unassembled WGS sequence"/>
</dbReference>
<dbReference type="AlphaFoldDB" id="A0AAW1LGF9"/>
<organism evidence="2 3">
    <name type="scientific">Popillia japonica</name>
    <name type="common">Japanese beetle</name>
    <dbReference type="NCBI Taxonomy" id="7064"/>
    <lineage>
        <taxon>Eukaryota</taxon>
        <taxon>Metazoa</taxon>
        <taxon>Ecdysozoa</taxon>
        <taxon>Arthropoda</taxon>
        <taxon>Hexapoda</taxon>
        <taxon>Insecta</taxon>
        <taxon>Pterygota</taxon>
        <taxon>Neoptera</taxon>
        <taxon>Endopterygota</taxon>
        <taxon>Coleoptera</taxon>
        <taxon>Polyphaga</taxon>
        <taxon>Scarabaeiformia</taxon>
        <taxon>Scarabaeidae</taxon>
        <taxon>Rutelinae</taxon>
        <taxon>Popillia</taxon>
    </lineage>
</organism>
<dbReference type="EMBL" id="JASPKY010000120">
    <property type="protein sequence ID" value="KAK9732305.1"/>
    <property type="molecule type" value="Genomic_DNA"/>
</dbReference>
<feature type="region of interest" description="Disordered" evidence="1">
    <location>
        <begin position="321"/>
        <end position="358"/>
    </location>
</feature>
<name>A0AAW1LGF9_POPJA</name>
<protein>
    <submittedName>
        <fullName evidence="2">Uncharacterized protein</fullName>
    </submittedName>
</protein>
<feature type="compositionally biased region" description="Polar residues" evidence="1">
    <location>
        <begin position="514"/>
        <end position="544"/>
    </location>
</feature>
<sequence>MILDFKTSKYKEWQGRKNVDKSYPNDNSPGSNPFDTLSGITGDNDPFLISGYFDPLDCGRESLGILQIDLGKVKFDDTNWLSVPEICVNNENTLQISSENSPHELNKAFLYSHKNIKVSTGSSIASSLSSLPESLELWDLSKIPSATSLMNTVNADSLSVLNNGFINSYNKSNLFAESVNDPNRFILKHLPTRIHSLPDVLEDQNNEDNRKISESRITNTYLKNFRKSESLFKRSFTLPQVLTNVAVEDNEFNDSVFIEAKHIASKIADDSILNLGQAELYSIDCTSPPDLIDITDPTDEENVISTEMVFKNVDKMIPSTGIATTSDKLPEINNKDKSTNDVPNKTTDSSNSSSSSLNRKDCIQNLSEIFSGDNQKLSKSRLSQCSSNKSKSHNANSILHNLSEILNNDHPSVQQKNEGQNLLFSLADILCSSDHRDSSNGQEQSEDSGHSSIDQDVLPANIQEDVNCSPLDLRINAETPIEQPKPLDLSMSKKMQQDDILDLSISKYKVLKVNNRSNNKNESATSNDSKNLSNMKGNITNLSSFGKLKPKRTETKVPEKGPLKAMIPIVNMAKSRGVTKPGRFSTTPTKSSHMPGYRIKRTSTPKIDSKPQPVAQSTPDGNLNTRKSIPTPTQLRHRRFDAPVSPLARTNSVTSTSTTEANIKNRSDSAPNLSASCNSKDASSLNNSSKIMFRRRSASDIKIGPDGSKFKRSNTIDKDSGIAKTLNRVRENIEKARNSSSTNGKLLGSMKNVQTKSILGEGNRILSPSNIKPCNLVNKLRSNGKENIYE</sequence>
<feature type="compositionally biased region" description="Polar residues" evidence="1">
    <location>
        <begin position="24"/>
        <end position="37"/>
    </location>
</feature>